<dbReference type="OrthoDB" id="415532at2759"/>
<protein>
    <submittedName>
        <fullName evidence="1">Uncharacterized protein</fullName>
    </submittedName>
</protein>
<sequence length="188" mass="21074">MILCAYLLFESQTQCSSPNPKCLVFRQLIISYNLRGRWDEVTFKDNYPKWKAGWRIGPVPLTTRIPSLIKLDTIPTSNVLAAAMAPGECFRSPIGFSIRFLESKTMETVASSKTISFFLVDDTSQDQQMIRYPEFDLGGLKNMNVLTTSEVSPQMRTCNEPTMFALISAVSARLTGGRAVPPEFLDTM</sequence>
<dbReference type="AlphaFoldDB" id="A0A9P5PQ31"/>
<accession>A0A9P5PQ31</accession>
<dbReference type="Proteomes" id="UP000772434">
    <property type="component" value="Unassembled WGS sequence"/>
</dbReference>
<proteinExistence type="predicted"/>
<evidence type="ECO:0000313" key="1">
    <source>
        <dbReference type="EMBL" id="KAF9065915.1"/>
    </source>
</evidence>
<organism evidence="1 2">
    <name type="scientific">Rhodocollybia butyracea</name>
    <dbReference type="NCBI Taxonomy" id="206335"/>
    <lineage>
        <taxon>Eukaryota</taxon>
        <taxon>Fungi</taxon>
        <taxon>Dikarya</taxon>
        <taxon>Basidiomycota</taxon>
        <taxon>Agaricomycotina</taxon>
        <taxon>Agaricomycetes</taxon>
        <taxon>Agaricomycetidae</taxon>
        <taxon>Agaricales</taxon>
        <taxon>Marasmiineae</taxon>
        <taxon>Omphalotaceae</taxon>
        <taxon>Rhodocollybia</taxon>
    </lineage>
</organism>
<gene>
    <name evidence="1" type="ORF">BDP27DRAFT_1548070</name>
</gene>
<evidence type="ECO:0000313" key="2">
    <source>
        <dbReference type="Proteomes" id="UP000772434"/>
    </source>
</evidence>
<comment type="caution">
    <text evidence="1">The sequence shown here is derived from an EMBL/GenBank/DDBJ whole genome shotgun (WGS) entry which is preliminary data.</text>
</comment>
<name>A0A9P5PQ31_9AGAR</name>
<reference evidence="1" key="1">
    <citation type="submission" date="2020-11" db="EMBL/GenBank/DDBJ databases">
        <authorList>
            <consortium name="DOE Joint Genome Institute"/>
            <person name="Ahrendt S."/>
            <person name="Riley R."/>
            <person name="Andreopoulos W."/>
            <person name="Labutti K."/>
            <person name="Pangilinan J."/>
            <person name="Ruiz-Duenas F.J."/>
            <person name="Barrasa J.M."/>
            <person name="Sanchez-Garcia M."/>
            <person name="Camarero S."/>
            <person name="Miyauchi S."/>
            <person name="Serrano A."/>
            <person name="Linde D."/>
            <person name="Babiker R."/>
            <person name="Drula E."/>
            <person name="Ayuso-Fernandez I."/>
            <person name="Pacheco R."/>
            <person name="Padilla G."/>
            <person name="Ferreira P."/>
            <person name="Barriuso J."/>
            <person name="Kellner H."/>
            <person name="Castanera R."/>
            <person name="Alfaro M."/>
            <person name="Ramirez L."/>
            <person name="Pisabarro A.G."/>
            <person name="Kuo A."/>
            <person name="Tritt A."/>
            <person name="Lipzen A."/>
            <person name="He G."/>
            <person name="Yan M."/>
            <person name="Ng V."/>
            <person name="Cullen D."/>
            <person name="Martin F."/>
            <person name="Rosso M.-N."/>
            <person name="Henrissat B."/>
            <person name="Hibbett D."/>
            <person name="Martinez A.T."/>
            <person name="Grigoriev I.V."/>
        </authorList>
    </citation>
    <scope>NUCLEOTIDE SEQUENCE</scope>
    <source>
        <strain evidence="1">AH 40177</strain>
    </source>
</reference>
<dbReference type="EMBL" id="JADNRY010000095">
    <property type="protein sequence ID" value="KAF9065915.1"/>
    <property type="molecule type" value="Genomic_DNA"/>
</dbReference>
<keyword evidence="2" id="KW-1185">Reference proteome</keyword>